<evidence type="ECO:0000313" key="3">
    <source>
        <dbReference type="Proteomes" id="UP001164116"/>
    </source>
</evidence>
<name>A0ABY6QM46_9PSED</name>
<evidence type="ECO:0000256" key="1">
    <source>
        <dbReference type="SAM" id="MobiDB-lite"/>
    </source>
</evidence>
<proteinExistence type="predicted"/>
<feature type="compositionally biased region" description="Polar residues" evidence="1">
    <location>
        <begin position="209"/>
        <end position="221"/>
    </location>
</feature>
<organism evidence="2 3">
    <name type="scientific">Pseudomonas quebecensis</name>
    <dbReference type="NCBI Taxonomy" id="2995174"/>
    <lineage>
        <taxon>Bacteria</taxon>
        <taxon>Pseudomonadati</taxon>
        <taxon>Pseudomonadota</taxon>
        <taxon>Gammaproteobacteria</taxon>
        <taxon>Pseudomonadales</taxon>
        <taxon>Pseudomonadaceae</taxon>
        <taxon>Pseudomonas</taxon>
    </lineage>
</organism>
<dbReference type="EMBL" id="CP112866">
    <property type="protein sequence ID" value="UZW19961.1"/>
    <property type="molecule type" value="Genomic_DNA"/>
</dbReference>
<keyword evidence="3" id="KW-1185">Reference proteome</keyword>
<accession>A0ABY6QM46</accession>
<reference evidence="2" key="1">
    <citation type="submission" date="2022-11" db="EMBL/GenBank/DDBJ databases">
        <title>Taxonomic description of a new Pseudomonas species.</title>
        <authorList>
            <person name="Tambong J.T."/>
        </authorList>
    </citation>
    <scope>NUCLEOTIDE SEQUENCE</scope>
    <source>
        <strain evidence="2">S1Bt42</strain>
    </source>
</reference>
<evidence type="ECO:0000313" key="2">
    <source>
        <dbReference type="EMBL" id="UZW19961.1"/>
    </source>
</evidence>
<gene>
    <name evidence="2" type="ORF">OSC50_06330</name>
</gene>
<dbReference type="Proteomes" id="UP001164116">
    <property type="component" value="Chromosome"/>
</dbReference>
<feature type="region of interest" description="Disordered" evidence="1">
    <location>
        <begin position="209"/>
        <end position="235"/>
    </location>
</feature>
<dbReference type="RefSeq" id="WP_266246310.1">
    <property type="nucleotide sequence ID" value="NZ_CP112866.1"/>
</dbReference>
<sequence length="248" mass="27530">MIEVFEQLVDSGRLFSHQGGKGLLGEAGETCAASVDGMRAIVADFETSGDVASHCNPSCLTWQRFLLQLLVLLSHYPKAEVRFDGWNTQVSIDCRVYLNTKTLSLKTELIMPIDRMSSSRDGGYGHSFAVKHQRTPDSMPQGSSAASSGSWKTIETLKSLPTDFPATNFDRSSVDRPIGLLQRKIELQDKGLPTKNIDNAYKESMNQLYQATSKSQSTSSNETDRNRLSNWSDKLLETNKNTPFLAKK</sequence>
<protein>
    <submittedName>
        <fullName evidence="2">Uncharacterized protein</fullName>
    </submittedName>
</protein>